<evidence type="ECO:0000256" key="3">
    <source>
        <dbReference type="PROSITE-ProRule" id="PRU00742"/>
    </source>
</evidence>
<evidence type="ECO:0000313" key="4">
    <source>
        <dbReference type="EMBL" id="EFT83428.1"/>
    </source>
</evidence>
<dbReference type="eggNOG" id="COG0010">
    <property type="taxonomic scope" value="Bacteria"/>
</dbReference>
<dbReference type="GO" id="GO:0033389">
    <property type="term" value="P:putrescine biosynthetic process from arginine, via agmatine"/>
    <property type="evidence" value="ECO:0007669"/>
    <property type="project" value="TreeGrafter"/>
</dbReference>
<dbReference type="PANTHER" id="PTHR11358:SF26">
    <property type="entry name" value="GUANIDINO ACID HYDROLASE, MITOCHONDRIAL"/>
    <property type="match status" value="1"/>
</dbReference>
<keyword evidence="5" id="KW-1185">Reference proteome</keyword>
<organism evidence="4 5">
    <name type="scientific">Parascardovia denticolens DSM 10105 = JCM 12538</name>
    <dbReference type="NCBI Taxonomy" id="864564"/>
    <lineage>
        <taxon>Bacteria</taxon>
        <taxon>Bacillati</taxon>
        <taxon>Actinomycetota</taxon>
        <taxon>Actinomycetes</taxon>
        <taxon>Bifidobacteriales</taxon>
        <taxon>Bifidobacteriaceae</taxon>
        <taxon>Parascardovia</taxon>
    </lineage>
</organism>
<dbReference type="PROSITE" id="PS51409">
    <property type="entry name" value="ARGINASE_2"/>
    <property type="match status" value="1"/>
</dbReference>
<proteinExistence type="inferred from homology"/>
<dbReference type="EMBL" id="AEON01000001">
    <property type="protein sequence ID" value="EFT83428.1"/>
    <property type="molecule type" value="Genomic_DNA"/>
</dbReference>
<dbReference type="Proteomes" id="UP000004946">
    <property type="component" value="Chromosome"/>
</dbReference>
<gene>
    <name evidence="4" type="ORF">HMPREF0620_0433</name>
</gene>
<dbReference type="GO" id="GO:0046872">
    <property type="term" value="F:metal ion binding"/>
    <property type="evidence" value="ECO:0007669"/>
    <property type="project" value="UniProtKB-KW"/>
</dbReference>
<keyword evidence="2" id="KW-0378">Hydrolase</keyword>
<evidence type="ECO:0000313" key="5">
    <source>
        <dbReference type="Proteomes" id="UP000004946"/>
    </source>
</evidence>
<dbReference type="SUPFAM" id="SSF52768">
    <property type="entry name" value="Arginase/deacetylase"/>
    <property type="match status" value="1"/>
</dbReference>
<reference evidence="4 5" key="1">
    <citation type="submission" date="2010-12" db="EMBL/GenBank/DDBJ databases">
        <authorList>
            <person name="Muzny D."/>
            <person name="Qin X."/>
            <person name="Buhay C."/>
            <person name="Dugan-Rocha S."/>
            <person name="Ding Y."/>
            <person name="Chen G."/>
            <person name="Hawes A."/>
            <person name="Holder M."/>
            <person name="Jhangiani S."/>
            <person name="Johnson A."/>
            <person name="Khan Z."/>
            <person name="Li Z."/>
            <person name="Liu W."/>
            <person name="Liu X."/>
            <person name="Perez L."/>
            <person name="Shen H."/>
            <person name="Wang Q."/>
            <person name="Watt J."/>
            <person name="Xi L."/>
            <person name="Xin Y."/>
            <person name="Zhou J."/>
            <person name="Deng J."/>
            <person name="Jiang H."/>
            <person name="Liu Y."/>
            <person name="Qu J."/>
            <person name="Song X.-Z."/>
            <person name="Zhang L."/>
            <person name="Villasana D."/>
            <person name="Johnson A."/>
            <person name="Liu J."/>
            <person name="Liyanage D."/>
            <person name="Lorensuhewa L."/>
            <person name="Robinson T."/>
            <person name="Song A."/>
            <person name="Song B.-B."/>
            <person name="Dinh H."/>
            <person name="Thornton R."/>
            <person name="Coyle M."/>
            <person name="Francisco L."/>
            <person name="Jackson L."/>
            <person name="Javaid M."/>
            <person name="Korchina V."/>
            <person name="Kovar C."/>
            <person name="Mata R."/>
            <person name="Mathew T."/>
            <person name="Ngo R."/>
            <person name="Nguyen L."/>
            <person name="Nguyen N."/>
            <person name="Okwuonu G."/>
            <person name="Ongeri F."/>
            <person name="Pham C."/>
            <person name="Simmons D."/>
            <person name="Wilczek-Boney K."/>
            <person name="Hale W."/>
            <person name="Jakkamsetti A."/>
            <person name="Pham P."/>
            <person name="Ruth R."/>
            <person name="San Lucas F."/>
            <person name="Warren J."/>
            <person name="Zhang J."/>
            <person name="Zhao Z."/>
            <person name="Zhou C."/>
            <person name="Zhu D."/>
            <person name="Lee S."/>
            <person name="Bess C."/>
            <person name="Blankenburg K."/>
            <person name="Forbes L."/>
            <person name="Fu Q."/>
            <person name="Gubbala S."/>
            <person name="Hirani K."/>
            <person name="Jayaseelan J.C."/>
            <person name="Lara F."/>
            <person name="Munidasa M."/>
            <person name="Palculict T."/>
            <person name="Patil S."/>
            <person name="Pu L.-L."/>
            <person name="Saada N."/>
            <person name="Tang L."/>
            <person name="Weissenberger G."/>
            <person name="Zhu Y."/>
            <person name="Hemphill L."/>
            <person name="Shang Y."/>
            <person name="Youmans B."/>
            <person name="Ayvaz T."/>
            <person name="Ross M."/>
            <person name="Santibanez J."/>
            <person name="Aqrawi P."/>
            <person name="Gross S."/>
            <person name="Joshi V."/>
            <person name="Fowler G."/>
            <person name="Nazareth L."/>
            <person name="Reid J."/>
            <person name="Worley K."/>
            <person name="Petrosino J."/>
            <person name="Highlander S."/>
            <person name="Gibbs R."/>
        </authorList>
    </citation>
    <scope>NUCLEOTIDE SEQUENCE [LARGE SCALE GENOMIC DNA]</scope>
    <source>
        <strain evidence="4 5">DSM 10105</strain>
    </source>
</reference>
<evidence type="ECO:0000256" key="1">
    <source>
        <dbReference type="ARBA" id="ARBA00022723"/>
    </source>
</evidence>
<protein>
    <submittedName>
        <fullName evidence="4">Arginase family protein</fullName>
    </submittedName>
</protein>
<keyword evidence="1" id="KW-0479">Metal-binding</keyword>
<dbReference type="Gene3D" id="3.40.800.10">
    <property type="entry name" value="Ureohydrolase domain"/>
    <property type="match status" value="1"/>
</dbReference>
<dbReference type="InterPro" id="IPR006035">
    <property type="entry name" value="Ureohydrolase"/>
</dbReference>
<dbReference type="GO" id="GO:0008783">
    <property type="term" value="F:agmatinase activity"/>
    <property type="evidence" value="ECO:0007669"/>
    <property type="project" value="TreeGrafter"/>
</dbReference>
<dbReference type="HOGENOM" id="CLU_039478_9_0_11"/>
<dbReference type="Pfam" id="PF00491">
    <property type="entry name" value="Arginase"/>
    <property type="match status" value="1"/>
</dbReference>
<dbReference type="PANTHER" id="PTHR11358">
    <property type="entry name" value="ARGINASE/AGMATINASE"/>
    <property type="match status" value="1"/>
</dbReference>
<comment type="similarity">
    <text evidence="3">Belongs to the arginase family.</text>
</comment>
<dbReference type="AlphaFoldDB" id="E6K0U7"/>
<evidence type="ECO:0000256" key="2">
    <source>
        <dbReference type="ARBA" id="ARBA00022801"/>
    </source>
</evidence>
<dbReference type="InterPro" id="IPR023696">
    <property type="entry name" value="Ureohydrolase_dom_sf"/>
</dbReference>
<sequence length="403" mass="44832">MIVKVDDGMALYVVNRQMYYAGESGSPEYAVMRDFETGEDIHLPMSVFHILDAFAFPRDVQSVIREYSLDGQGAQRLIGFFLSKNLIHLWEPHNRDWGKYNRGVFNFPFQTLADTLYDEEISVAALGVAYDAGVSYQGGSRFAPESIRHESRSIFQYDKKNQGMWDPATKEIVLGGVKAVDLGDLGSEVQTRNGDVLIGLSEMTHQLSQKSIIPAIMGGDHSITYPAILGILESGIKQIGIIDFDAHSDFLEPLSKNDWQRKLHHGNVMGLIAGLDQVESIVQIGVRQLIMMPRVNCRKIISYSPLDIEESQTLDSLKELRKDIPWYLSIDIDVLDPSVMPDTGTPLPDGISLRQLKCLLNIISDNRKIIGCDLVEFIGGKSRVGGQVAAEIFLREISAATKA</sequence>
<name>E6K0U7_PARDN</name>
<accession>E6K0U7</accession>
<comment type="caution">
    <text evidence="4">The sequence shown here is derived from an EMBL/GenBank/DDBJ whole genome shotgun (WGS) entry which is preliminary data.</text>
</comment>